<dbReference type="EMBL" id="LHXN01000117">
    <property type="protein sequence ID" value="KXA91260.1"/>
    <property type="molecule type" value="Genomic_DNA"/>
</dbReference>
<evidence type="ECO:0000313" key="2">
    <source>
        <dbReference type="EMBL" id="KXA91260.1"/>
    </source>
</evidence>
<sequence>MNNSEKGLVSVVICTRNREKSCKKAIRSVLRSFETSNLSVEIIVVDDCSDKPFTCEYNPVKVLRVKEEPVTTSIARNLGIQKAGGEITAFIDDDVLVAPTWASRLQKFSKGKTDILGGSVKPLYLSDPPDWWKEEVCNRYIAVGNIRMANSISEEEEHTLFWSCNLAVKSYVLEEVGFDSRLGKKGSRGVTGEDTELAREAREKGYDAELDPAFLAYHKVYPYRLQLSYLMRRAFFQGITDSLTKGNNLETLIRQLFCIGNSAITFPFSKLKNLLYTSTAIGRIYSFNKGKGDKDLS</sequence>
<keyword evidence="3" id="KW-1185">Reference proteome</keyword>
<comment type="caution">
    <text evidence="2">The sequence shown here is derived from an EMBL/GenBank/DDBJ whole genome shotgun (WGS) entry which is preliminary data.</text>
</comment>
<dbReference type="PANTHER" id="PTHR43685">
    <property type="entry name" value="GLYCOSYLTRANSFERASE"/>
    <property type="match status" value="1"/>
</dbReference>
<dbReference type="PANTHER" id="PTHR43685:SF2">
    <property type="entry name" value="GLYCOSYLTRANSFERASE 2-LIKE DOMAIN-CONTAINING PROTEIN"/>
    <property type="match status" value="1"/>
</dbReference>
<name>A0A133UAN5_9EURY</name>
<dbReference type="CDD" id="cd00761">
    <property type="entry name" value="Glyco_tranf_GTA_type"/>
    <property type="match status" value="1"/>
</dbReference>
<organism evidence="2 3">
    <name type="scientific">candidate division MSBL1 archaeon SCGC-AAA259E17</name>
    <dbReference type="NCBI Taxonomy" id="1698263"/>
    <lineage>
        <taxon>Archaea</taxon>
        <taxon>Methanobacteriati</taxon>
        <taxon>Methanobacteriota</taxon>
        <taxon>candidate division MSBL1</taxon>
    </lineage>
</organism>
<dbReference type="InterPro" id="IPR029044">
    <property type="entry name" value="Nucleotide-diphossugar_trans"/>
</dbReference>
<dbReference type="SUPFAM" id="SSF53448">
    <property type="entry name" value="Nucleotide-diphospho-sugar transferases"/>
    <property type="match status" value="1"/>
</dbReference>
<gene>
    <name evidence="2" type="ORF">AKJ64_04840</name>
</gene>
<dbReference type="InterPro" id="IPR001173">
    <property type="entry name" value="Glyco_trans_2-like"/>
</dbReference>
<evidence type="ECO:0000259" key="1">
    <source>
        <dbReference type="Pfam" id="PF00535"/>
    </source>
</evidence>
<protein>
    <recommendedName>
        <fullName evidence="1">Glycosyltransferase 2-like domain-containing protein</fullName>
    </recommendedName>
</protein>
<dbReference type="Proteomes" id="UP000070373">
    <property type="component" value="Unassembled WGS sequence"/>
</dbReference>
<evidence type="ECO:0000313" key="3">
    <source>
        <dbReference type="Proteomes" id="UP000070373"/>
    </source>
</evidence>
<feature type="domain" description="Glycosyltransferase 2-like" evidence="1">
    <location>
        <begin position="10"/>
        <end position="141"/>
    </location>
</feature>
<dbReference type="InterPro" id="IPR050834">
    <property type="entry name" value="Glycosyltransf_2"/>
</dbReference>
<proteinExistence type="predicted"/>
<dbReference type="Pfam" id="PF00535">
    <property type="entry name" value="Glycos_transf_2"/>
    <property type="match status" value="1"/>
</dbReference>
<accession>A0A133UAN5</accession>
<dbReference type="AlphaFoldDB" id="A0A133UAN5"/>
<reference evidence="2 3" key="1">
    <citation type="journal article" date="2016" name="Sci. Rep.">
        <title>Metabolic traits of an uncultured archaeal lineage -MSBL1- from brine pools of the Red Sea.</title>
        <authorList>
            <person name="Mwirichia R."/>
            <person name="Alam I."/>
            <person name="Rashid M."/>
            <person name="Vinu M."/>
            <person name="Ba-Alawi W."/>
            <person name="Anthony Kamau A."/>
            <person name="Kamanda Ngugi D."/>
            <person name="Goker M."/>
            <person name="Klenk H.P."/>
            <person name="Bajic V."/>
            <person name="Stingl U."/>
        </authorList>
    </citation>
    <scope>NUCLEOTIDE SEQUENCE [LARGE SCALE GENOMIC DNA]</scope>
    <source>
        <strain evidence="2">SCGC-AAA259E17</strain>
    </source>
</reference>
<dbReference type="Gene3D" id="3.90.550.10">
    <property type="entry name" value="Spore Coat Polysaccharide Biosynthesis Protein SpsA, Chain A"/>
    <property type="match status" value="1"/>
</dbReference>